<dbReference type="InterPro" id="IPR042099">
    <property type="entry name" value="ANL_N_sf"/>
</dbReference>
<dbReference type="OrthoDB" id="416786at2759"/>
<dbReference type="Gene3D" id="3.30.300.30">
    <property type="match status" value="1"/>
</dbReference>
<protein>
    <recommendedName>
        <fullName evidence="4">AMP-dependent synthetase/ligase domain-containing protein</fullName>
    </recommendedName>
</protein>
<proteinExistence type="predicted"/>
<feature type="domain" description="AMP-dependent synthetase/ligase" evidence="4">
    <location>
        <begin position="286"/>
        <end position="623"/>
    </location>
</feature>
<dbReference type="STRING" id="29845.A0A1V6RFJ6"/>
<dbReference type="Proteomes" id="UP000191518">
    <property type="component" value="Unassembled WGS sequence"/>
</dbReference>
<dbReference type="PANTHER" id="PTHR45527">
    <property type="entry name" value="NONRIBOSOMAL PEPTIDE SYNTHETASE"/>
    <property type="match status" value="1"/>
</dbReference>
<dbReference type="InterPro" id="IPR000873">
    <property type="entry name" value="AMP-dep_synth/lig_dom"/>
</dbReference>
<gene>
    <name evidence="5" type="ORF">PENVUL_c050G07067</name>
</gene>
<evidence type="ECO:0000259" key="4">
    <source>
        <dbReference type="Pfam" id="PF00501"/>
    </source>
</evidence>
<keyword evidence="1" id="KW-0596">Phosphopantetheine</keyword>
<evidence type="ECO:0000313" key="6">
    <source>
        <dbReference type="Proteomes" id="UP000191518"/>
    </source>
</evidence>
<evidence type="ECO:0000313" key="5">
    <source>
        <dbReference type="EMBL" id="OQE00561.1"/>
    </source>
</evidence>
<reference evidence="6" key="1">
    <citation type="journal article" date="2017" name="Nat. Microbiol.">
        <title>Global analysis of biosynthetic gene clusters reveals vast potential of secondary metabolite production in Penicillium species.</title>
        <authorList>
            <person name="Nielsen J.C."/>
            <person name="Grijseels S."/>
            <person name="Prigent S."/>
            <person name="Ji B."/>
            <person name="Dainat J."/>
            <person name="Nielsen K.F."/>
            <person name="Frisvad J.C."/>
            <person name="Workman M."/>
            <person name="Nielsen J."/>
        </authorList>
    </citation>
    <scope>NUCLEOTIDE SEQUENCE [LARGE SCALE GENOMIC DNA]</scope>
    <source>
        <strain evidence="6">IBT 29486</strain>
    </source>
</reference>
<dbReference type="GO" id="GO:0016874">
    <property type="term" value="F:ligase activity"/>
    <property type="evidence" value="ECO:0007669"/>
    <property type="project" value="UniProtKB-KW"/>
</dbReference>
<dbReference type="SUPFAM" id="SSF56801">
    <property type="entry name" value="Acetyl-CoA synthetase-like"/>
    <property type="match status" value="1"/>
</dbReference>
<keyword evidence="3" id="KW-0436">Ligase</keyword>
<dbReference type="CDD" id="cd05918">
    <property type="entry name" value="A_NRPS_SidN3_like"/>
    <property type="match status" value="1"/>
</dbReference>
<dbReference type="GO" id="GO:0044550">
    <property type="term" value="P:secondary metabolite biosynthetic process"/>
    <property type="evidence" value="ECO:0007669"/>
    <property type="project" value="TreeGrafter"/>
</dbReference>
<keyword evidence="2" id="KW-0597">Phosphoprotein</keyword>
<dbReference type="GO" id="GO:0005737">
    <property type="term" value="C:cytoplasm"/>
    <property type="evidence" value="ECO:0007669"/>
    <property type="project" value="TreeGrafter"/>
</dbReference>
<evidence type="ECO:0000256" key="1">
    <source>
        <dbReference type="ARBA" id="ARBA00022450"/>
    </source>
</evidence>
<accession>A0A1V6RFJ6</accession>
<dbReference type="Pfam" id="PF00501">
    <property type="entry name" value="AMP-binding"/>
    <property type="match status" value="1"/>
</dbReference>
<organism evidence="5 6">
    <name type="scientific">Penicillium vulpinum</name>
    <dbReference type="NCBI Taxonomy" id="29845"/>
    <lineage>
        <taxon>Eukaryota</taxon>
        <taxon>Fungi</taxon>
        <taxon>Dikarya</taxon>
        <taxon>Ascomycota</taxon>
        <taxon>Pezizomycotina</taxon>
        <taxon>Eurotiomycetes</taxon>
        <taxon>Eurotiomycetidae</taxon>
        <taxon>Eurotiales</taxon>
        <taxon>Aspergillaceae</taxon>
        <taxon>Penicillium</taxon>
    </lineage>
</organism>
<evidence type="ECO:0000256" key="2">
    <source>
        <dbReference type="ARBA" id="ARBA00022553"/>
    </source>
</evidence>
<dbReference type="InterPro" id="IPR045851">
    <property type="entry name" value="AMP-bd_C_sf"/>
</dbReference>
<name>A0A1V6RFJ6_9EURO</name>
<dbReference type="PANTHER" id="PTHR45527:SF3">
    <property type="entry name" value="SIDEROPHORE SYNTHETASE (EUROFUNG)"/>
    <property type="match status" value="1"/>
</dbReference>
<sequence>MAPILLEPATVDSQSSPAPLKVAVNGTSTEGADLTLKDRPWRLLHLVDTLNPPPPVQGEHPDIHIQRLLQLAWVTTIKAFSCSTTLYVGQDYSKGQCYIGEAAHGYSKPTVPIHVDPHDTIIDLFRESIEALASLSSNRVTENGHPTQDREDSGFNITIVYQKQLAERLLSGNDTCVGECHVCCGLPAREPTEADSIFSGLRLSIRHTSDDRLYARLDAGNTDIGLPLATSLLNSFNQALSSIDGSSNQTICSLELCSAQDFDLIAQFTRNIEPARDALLHDLCLQHATTTPNAPAVRSWDGDLTYRQLENLTSRLAHWLVGQGVGPNIYVACAFYKSTWAIVARLAVLMAGGAYICVDGRDPPPYLASVLERTQIKIMLTSAGYKQNFADRVETLFEVSAASVSSLPLVNSVPCSTVTPTDPCLVLFTSGSTGKPKGIIQEHRSYASALTDYIRAMDMGPHSRMFQFDSYTFDISNNDFLTPLIAGGCCCVPTISLTMEALMNDMNDLEGNMMFITPSVAVDMDPERVPTLEMMCIGGEPVSDAVLAKWLNRVQVVNQYGMGEIASLCAYNRNLQMGHGSVVGRPATGAIWIVNPDNPDQLMPVGAVGELLIEGPHLSKGYLDHVSGKSENFLSTPPVWMAQLHTERPSHRFYRSGDLGRYNHNGTIELMGRKDSMLKLDGARVEAGQVEYALRRNLSTGDAAIVDVLGTIDGQSDPILAVYLYLANNPMNMENGPIEEMEFRPVSERQAVHALTESLSEAVRQNLPRYYVPGLYILIDRVPRTKSKKTDRRKLHMLGQAYYMEHRDELEDITVWLDWSKL</sequence>
<comment type="caution">
    <text evidence="5">The sequence shown here is derived from an EMBL/GenBank/DDBJ whole genome shotgun (WGS) entry which is preliminary data.</text>
</comment>
<dbReference type="AlphaFoldDB" id="A0A1V6RFJ6"/>
<dbReference type="Gene3D" id="3.40.50.12780">
    <property type="entry name" value="N-terminal domain of ligase-like"/>
    <property type="match status" value="1"/>
</dbReference>
<dbReference type="GO" id="GO:0031177">
    <property type="term" value="F:phosphopantetheine binding"/>
    <property type="evidence" value="ECO:0007669"/>
    <property type="project" value="TreeGrafter"/>
</dbReference>
<dbReference type="EMBL" id="MDYP01000050">
    <property type="protein sequence ID" value="OQE00561.1"/>
    <property type="molecule type" value="Genomic_DNA"/>
</dbReference>
<dbReference type="InterPro" id="IPR020845">
    <property type="entry name" value="AMP-binding_CS"/>
</dbReference>
<keyword evidence="6" id="KW-1185">Reference proteome</keyword>
<dbReference type="PROSITE" id="PS00455">
    <property type="entry name" value="AMP_BINDING"/>
    <property type="match status" value="1"/>
</dbReference>
<evidence type="ECO:0000256" key="3">
    <source>
        <dbReference type="ARBA" id="ARBA00022598"/>
    </source>
</evidence>
<dbReference type="GO" id="GO:0043041">
    <property type="term" value="P:amino acid activation for nonribosomal peptide biosynthetic process"/>
    <property type="evidence" value="ECO:0007669"/>
    <property type="project" value="TreeGrafter"/>
</dbReference>